<dbReference type="GO" id="GO:0004540">
    <property type="term" value="F:RNA nuclease activity"/>
    <property type="evidence" value="ECO:0007669"/>
    <property type="project" value="InterPro"/>
</dbReference>
<reference evidence="3" key="1">
    <citation type="submission" date="2020-02" db="EMBL/GenBank/DDBJ databases">
        <authorList>
            <person name="Meier V. D."/>
        </authorList>
    </citation>
    <scope>NUCLEOTIDE SEQUENCE</scope>
    <source>
        <strain evidence="3">AVDCRST_MAG27</strain>
    </source>
</reference>
<evidence type="ECO:0000259" key="2">
    <source>
        <dbReference type="Pfam" id="PF01936"/>
    </source>
</evidence>
<feature type="region of interest" description="Disordered" evidence="1">
    <location>
        <begin position="277"/>
        <end position="307"/>
    </location>
</feature>
<feature type="compositionally biased region" description="Pro residues" evidence="1">
    <location>
        <begin position="292"/>
        <end position="307"/>
    </location>
</feature>
<evidence type="ECO:0000313" key="3">
    <source>
        <dbReference type="EMBL" id="CAA9223326.1"/>
    </source>
</evidence>
<gene>
    <name evidence="3" type="ORF">AVDCRST_MAG27-466</name>
</gene>
<dbReference type="AlphaFoldDB" id="A0A6J4HFX0"/>
<accession>A0A6J4HFX0</accession>
<name>A0A6J4HFX0_9PROT</name>
<dbReference type="PANTHER" id="PTHR35811">
    <property type="entry name" value="SLR1870 PROTEIN"/>
    <property type="match status" value="1"/>
</dbReference>
<dbReference type="InterPro" id="IPR021139">
    <property type="entry name" value="NYN"/>
</dbReference>
<feature type="domain" description="NYN" evidence="2">
    <location>
        <begin position="6"/>
        <end position="178"/>
    </location>
</feature>
<dbReference type="Pfam" id="PF01936">
    <property type="entry name" value="NYN"/>
    <property type="match status" value="1"/>
</dbReference>
<dbReference type="PANTHER" id="PTHR35811:SF1">
    <property type="entry name" value="HTH OST-TYPE DOMAIN-CONTAINING PROTEIN"/>
    <property type="match status" value="1"/>
</dbReference>
<sequence>MTEPRRAALYLDFDNVFAGLAAIDEWAAWNFAAHPGRWLGWLADAAPGGPRRLLVRRCYLNPAGWTEPDPNGELAGWLGQSRLYYSRFRADFVRAGFTVVDCPRLARLKNAADIVMALDIHEALDHPTHFEEMLILSGDSDFTPLLHRLREHDRRIMVIAPDSAAAALRAAADRVIPLGDFAEVTVPAEADPPIPSNDASADPVDPAAQRAAILASLRRLVATAETPLHLPVLGKRIHLELGGWVRRSRFGGAGTLARLIEGAEDLVLETGPGGGWLYDPGRHAPPSLNQPDLPPDALPPPRLPEEP</sequence>
<organism evidence="3">
    <name type="scientific">uncultured Craurococcus sp</name>
    <dbReference type="NCBI Taxonomy" id="1135998"/>
    <lineage>
        <taxon>Bacteria</taxon>
        <taxon>Pseudomonadati</taxon>
        <taxon>Pseudomonadota</taxon>
        <taxon>Alphaproteobacteria</taxon>
        <taxon>Acetobacterales</taxon>
        <taxon>Acetobacteraceae</taxon>
        <taxon>Craurococcus</taxon>
        <taxon>environmental samples</taxon>
    </lineage>
</organism>
<protein>
    <recommendedName>
        <fullName evidence="2">NYN domain-containing protein</fullName>
    </recommendedName>
</protein>
<evidence type="ECO:0000256" key="1">
    <source>
        <dbReference type="SAM" id="MobiDB-lite"/>
    </source>
</evidence>
<dbReference type="Gene3D" id="3.40.50.1010">
    <property type="entry name" value="5'-nuclease"/>
    <property type="match status" value="1"/>
</dbReference>
<dbReference type="EMBL" id="CADCTD010000017">
    <property type="protein sequence ID" value="CAA9223326.1"/>
    <property type="molecule type" value="Genomic_DNA"/>
</dbReference>
<proteinExistence type="predicted"/>